<accession>A0A4R5Q7P4</accession>
<dbReference type="InterPro" id="IPR036388">
    <property type="entry name" value="WH-like_DNA-bd_sf"/>
</dbReference>
<protein>
    <recommendedName>
        <fullName evidence="4">IS3 family transposase</fullName>
    </recommendedName>
</protein>
<dbReference type="Gene3D" id="1.10.10.10">
    <property type="entry name" value="Winged helix-like DNA-binding domain superfamily/Winged helix DNA-binding domain"/>
    <property type="match status" value="1"/>
</dbReference>
<evidence type="ECO:0000313" key="3">
    <source>
        <dbReference type="Proteomes" id="UP000295096"/>
    </source>
</evidence>
<keyword evidence="3" id="KW-1185">Reference proteome</keyword>
<proteinExistence type="predicted"/>
<sequence>MMSGMNEIEDRKTGDGPVVSEGGRSPFTLSTGHAASVALGAPTVEPLGPGQRWSAGRKRAVVLRLLAGDSVELLSRELGLPVFKLEQWRQKAEAALDSALKEREANAAEDGQLAAALRRVGELSMENELLRSRIERPGPLGRRRSR</sequence>
<feature type="region of interest" description="Disordered" evidence="1">
    <location>
        <begin position="1"/>
        <end position="31"/>
    </location>
</feature>
<evidence type="ECO:0000313" key="2">
    <source>
        <dbReference type="EMBL" id="TDH58736.1"/>
    </source>
</evidence>
<reference evidence="2 3" key="1">
    <citation type="journal article" date="2016" name="J. Microbiol.">
        <title>Dankookia rubra gen. nov., sp. nov., an alphaproteobacterium isolated from sediment of a shallow stream.</title>
        <authorList>
            <person name="Kim W.H."/>
            <person name="Kim D.H."/>
            <person name="Kang K."/>
            <person name="Ahn T.Y."/>
        </authorList>
    </citation>
    <scope>NUCLEOTIDE SEQUENCE [LARGE SCALE GENOMIC DNA]</scope>
    <source>
        <strain evidence="2 3">JCM30602</strain>
    </source>
</reference>
<dbReference type="OrthoDB" id="9098110at2"/>
<organism evidence="2 3">
    <name type="scientific">Dankookia rubra</name>
    <dbReference type="NCBI Taxonomy" id="1442381"/>
    <lineage>
        <taxon>Bacteria</taxon>
        <taxon>Pseudomonadati</taxon>
        <taxon>Pseudomonadota</taxon>
        <taxon>Alphaproteobacteria</taxon>
        <taxon>Acetobacterales</taxon>
        <taxon>Roseomonadaceae</taxon>
        <taxon>Dankookia</taxon>
    </lineage>
</organism>
<dbReference type="EMBL" id="SMSJ01000099">
    <property type="protein sequence ID" value="TDH58736.1"/>
    <property type="molecule type" value="Genomic_DNA"/>
</dbReference>
<evidence type="ECO:0000256" key="1">
    <source>
        <dbReference type="SAM" id="MobiDB-lite"/>
    </source>
</evidence>
<evidence type="ECO:0008006" key="4">
    <source>
        <dbReference type="Google" id="ProtNLM"/>
    </source>
</evidence>
<dbReference type="Proteomes" id="UP000295096">
    <property type="component" value="Unassembled WGS sequence"/>
</dbReference>
<gene>
    <name evidence="2" type="ORF">E2C06_31100</name>
</gene>
<comment type="caution">
    <text evidence="2">The sequence shown here is derived from an EMBL/GenBank/DDBJ whole genome shotgun (WGS) entry which is preliminary data.</text>
</comment>
<dbReference type="AlphaFoldDB" id="A0A4R5Q7P4"/>
<name>A0A4R5Q7P4_9PROT</name>